<gene>
    <name evidence="3" type="ORF">HHK36_030474</name>
</gene>
<sequence length="176" mass="19103">MKDSSTSCMVVAALIASVMFAAALIVPGGYTNDTGIPIFKQSHAFMIFIVSDALSLFSSSASLMIFLHNFMSCYAEEDFLKTLPQKMMLGLGMLTFSIMAMTVAFCVALDILLYGRPSEVTIPILSLATLATRKGKPHRTRITGVDDPESIQRVVGGLKIIEQRLEKLAEAVGMPF</sequence>
<evidence type="ECO:0000256" key="1">
    <source>
        <dbReference type="SAM" id="Phobius"/>
    </source>
</evidence>
<dbReference type="PANTHER" id="PTHR24177:SF365">
    <property type="entry name" value="ANKYRIN REPEAT-CONTAINING PROTEIN NPR4-LIKE ISOFORM X1"/>
    <property type="match status" value="1"/>
</dbReference>
<organism evidence="3 4">
    <name type="scientific">Tetracentron sinense</name>
    <name type="common">Spur-leaf</name>
    <dbReference type="NCBI Taxonomy" id="13715"/>
    <lineage>
        <taxon>Eukaryota</taxon>
        <taxon>Viridiplantae</taxon>
        <taxon>Streptophyta</taxon>
        <taxon>Embryophyta</taxon>
        <taxon>Tracheophyta</taxon>
        <taxon>Spermatophyta</taxon>
        <taxon>Magnoliopsida</taxon>
        <taxon>Trochodendrales</taxon>
        <taxon>Trochodendraceae</taxon>
        <taxon>Tetracentron</taxon>
    </lineage>
</organism>
<keyword evidence="4" id="KW-1185">Reference proteome</keyword>
<dbReference type="InterPro" id="IPR026961">
    <property type="entry name" value="PGG_dom"/>
</dbReference>
<dbReference type="Pfam" id="PF13962">
    <property type="entry name" value="PGG"/>
    <property type="match status" value="1"/>
</dbReference>
<keyword evidence="1" id="KW-1133">Transmembrane helix</keyword>
<proteinExistence type="predicted"/>
<keyword evidence="1" id="KW-0812">Transmembrane</keyword>
<feature type="domain" description="PGG" evidence="2">
    <location>
        <begin position="1"/>
        <end position="109"/>
    </location>
</feature>
<protein>
    <recommendedName>
        <fullName evidence="2">PGG domain-containing protein</fullName>
    </recommendedName>
</protein>
<evidence type="ECO:0000259" key="2">
    <source>
        <dbReference type="Pfam" id="PF13962"/>
    </source>
</evidence>
<dbReference type="OMA" id="PHRTRIT"/>
<dbReference type="EMBL" id="JABCRI010000024">
    <property type="protein sequence ID" value="KAF8377101.1"/>
    <property type="molecule type" value="Genomic_DNA"/>
</dbReference>
<dbReference type="PANTHER" id="PTHR24177">
    <property type="entry name" value="CASKIN"/>
    <property type="match status" value="1"/>
</dbReference>
<dbReference type="Proteomes" id="UP000655225">
    <property type="component" value="Unassembled WGS sequence"/>
</dbReference>
<name>A0A834YC67_TETSI</name>
<dbReference type="AlphaFoldDB" id="A0A834YC67"/>
<accession>A0A834YC67</accession>
<keyword evidence="1" id="KW-0472">Membrane</keyword>
<feature type="transmembrane region" description="Helical" evidence="1">
    <location>
        <begin position="45"/>
        <end position="67"/>
    </location>
</feature>
<evidence type="ECO:0000313" key="4">
    <source>
        <dbReference type="Proteomes" id="UP000655225"/>
    </source>
</evidence>
<dbReference type="GO" id="GO:0016020">
    <property type="term" value="C:membrane"/>
    <property type="evidence" value="ECO:0007669"/>
    <property type="project" value="TreeGrafter"/>
</dbReference>
<comment type="caution">
    <text evidence="3">The sequence shown here is derived from an EMBL/GenBank/DDBJ whole genome shotgun (WGS) entry which is preliminary data.</text>
</comment>
<reference evidence="3 4" key="1">
    <citation type="submission" date="2020-04" db="EMBL/GenBank/DDBJ databases">
        <title>Plant Genome Project.</title>
        <authorList>
            <person name="Zhang R.-G."/>
        </authorList>
    </citation>
    <scope>NUCLEOTIDE SEQUENCE [LARGE SCALE GENOMIC DNA]</scope>
    <source>
        <strain evidence="3">YNK0</strain>
        <tissue evidence="3">Leaf</tissue>
    </source>
</reference>
<feature type="transmembrane region" description="Helical" evidence="1">
    <location>
        <begin position="7"/>
        <end position="25"/>
    </location>
</feature>
<evidence type="ECO:0000313" key="3">
    <source>
        <dbReference type="EMBL" id="KAF8377101.1"/>
    </source>
</evidence>
<feature type="transmembrane region" description="Helical" evidence="1">
    <location>
        <begin position="88"/>
        <end position="114"/>
    </location>
</feature>